<dbReference type="EMBL" id="JAAVVJ010000002">
    <property type="protein sequence ID" value="KAF7227918.1"/>
    <property type="molecule type" value="Genomic_DNA"/>
</dbReference>
<dbReference type="AlphaFoldDB" id="A0A9D3C3L8"/>
<comment type="caution">
    <text evidence="1">The sequence shown here is derived from an EMBL/GenBank/DDBJ whole genome shotgun (WGS) entry which is preliminary data.</text>
</comment>
<evidence type="ECO:0000313" key="2">
    <source>
        <dbReference type="Proteomes" id="UP000822369"/>
    </source>
</evidence>
<protein>
    <submittedName>
        <fullName evidence="1">Calphotin-like</fullName>
    </submittedName>
</protein>
<organism evidence="1 2">
    <name type="scientific">Nothobranchius furzeri</name>
    <name type="common">Turquoise killifish</name>
    <dbReference type="NCBI Taxonomy" id="105023"/>
    <lineage>
        <taxon>Eukaryota</taxon>
        <taxon>Metazoa</taxon>
        <taxon>Chordata</taxon>
        <taxon>Craniata</taxon>
        <taxon>Vertebrata</taxon>
        <taxon>Euteleostomi</taxon>
        <taxon>Actinopterygii</taxon>
        <taxon>Neopterygii</taxon>
        <taxon>Teleostei</taxon>
        <taxon>Neoteleostei</taxon>
        <taxon>Acanthomorphata</taxon>
        <taxon>Ovalentaria</taxon>
        <taxon>Atherinomorphae</taxon>
        <taxon>Cyprinodontiformes</taxon>
        <taxon>Nothobranchiidae</taxon>
        <taxon>Nothobranchius</taxon>
    </lineage>
</organism>
<dbReference type="OMA" id="DQADACT"/>
<accession>A0A9D3C3L8</accession>
<sequence>MRTADSAVEVMKIAEVKEELPTAEEKPIEDMTPDIPNVPAAVETTLEATQVEVLLKVPVQVAEDGSPLVVEEAQVDVVSEELPVQVDTIKPFEEAPAAVGIAILQETPAFIKDVSAAEDTPVLVEVASVVETMAPVEVASVVEEIPAPVEVVLVVEETPAPVEIVPVVEEIPAPVEVVLVVEEILAPVEIAPVVEEIPAPVEIVPVVEIPAPVEDVLVAEETPAPVEVVPVVEDTPGPVEVVPVVEEAPTPVEVEPVVETPGPVEVSPIAVVAMPLIEETTGPLVAGIVAQDKFDSAKVEEQVKVEFVAVSSVASISDQADACTLKTQSEDAHKEYIVVVLEGTPKEEKRPKVLGVGPLTGRIIPAQEDAPASEVKRHLIKMQMQ</sequence>
<proteinExistence type="predicted"/>
<evidence type="ECO:0000313" key="1">
    <source>
        <dbReference type="EMBL" id="KAF7227918.1"/>
    </source>
</evidence>
<dbReference type="Proteomes" id="UP000822369">
    <property type="component" value="Chromosome 2"/>
</dbReference>
<reference evidence="1" key="1">
    <citation type="submission" date="2020-03" db="EMBL/GenBank/DDBJ databases">
        <title>Intra-Species Differences in Population Size shape Life History and Genome Evolution.</title>
        <authorList>
            <person name="Willemsen D."/>
            <person name="Cui R."/>
            <person name="Valenzano D.R."/>
        </authorList>
    </citation>
    <scope>NUCLEOTIDE SEQUENCE</scope>
    <source>
        <strain evidence="1">GRZ</strain>
        <tissue evidence="1">Whole</tissue>
    </source>
</reference>
<dbReference type="KEGG" id="nfu:107389740"/>
<name>A0A9D3C3L8_NOTFU</name>
<gene>
    <name evidence="1" type="ORF">G4P62_000133</name>
</gene>